<feature type="domain" description="TCP" evidence="8">
    <location>
        <begin position="121"/>
        <end position="179"/>
    </location>
</feature>
<evidence type="ECO:0000256" key="2">
    <source>
        <dbReference type="ARBA" id="ARBA00022473"/>
    </source>
</evidence>
<dbReference type="InterPro" id="IPR017887">
    <property type="entry name" value="TF_TCP_subgr"/>
</dbReference>
<evidence type="ECO:0000256" key="1">
    <source>
        <dbReference type="ARBA" id="ARBA00004123"/>
    </source>
</evidence>
<gene>
    <name evidence="11" type="ORF">HannXRQ_Chr05g0153871</name>
    <name evidence="10" type="ORF">HanXRQr2_Chr05g0223571</name>
</gene>
<dbReference type="EMBL" id="MNCJ02000320">
    <property type="protein sequence ID" value="KAF5806621.1"/>
    <property type="molecule type" value="Genomic_DNA"/>
</dbReference>
<dbReference type="Gramene" id="mRNA:HanXRQr2_Chr05g0223571">
    <property type="protein sequence ID" value="CDS:HanXRQr2_Chr05g0223571.1"/>
    <property type="gene ID" value="HanXRQr2_Chr05g0223571"/>
</dbReference>
<evidence type="ECO:0000256" key="4">
    <source>
        <dbReference type="ARBA" id="ARBA00023125"/>
    </source>
</evidence>
<evidence type="ECO:0000256" key="7">
    <source>
        <dbReference type="SAM" id="MobiDB-lite"/>
    </source>
</evidence>
<keyword evidence="4" id="KW-0238">DNA-binding</keyword>
<dbReference type="GO" id="GO:0003700">
    <property type="term" value="F:DNA-binding transcription factor activity"/>
    <property type="evidence" value="ECO:0000318"/>
    <property type="project" value="GO_Central"/>
</dbReference>
<reference evidence="10" key="3">
    <citation type="submission" date="2020-06" db="EMBL/GenBank/DDBJ databases">
        <title>Helianthus annuus Genome sequencing and assembly Release 2.</title>
        <authorList>
            <person name="Gouzy J."/>
            <person name="Langlade N."/>
            <person name="Munos S."/>
        </authorList>
    </citation>
    <scope>NUCLEOTIDE SEQUENCE</scope>
    <source>
        <tissue evidence="10">Leaves</tissue>
    </source>
</reference>
<dbReference type="PROSITE" id="PS51369">
    <property type="entry name" value="TCP"/>
    <property type="match status" value="1"/>
</dbReference>
<comment type="subcellular location">
    <subcellularLocation>
        <location evidence="1">Nucleus</location>
    </subcellularLocation>
</comment>
<evidence type="ECO:0000313" key="12">
    <source>
        <dbReference type="Proteomes" id="UP000215914"/>
    </source>
</evidence>
<dbReference type="GO" id="GO:0005634">
    <property type="term" value="C:nucleus"/>
    <property type="evidence" value="ECO:0000318"/>
    <property type="project" value="GO_Central"/>
</dbReference>
<dbReference type="PANTHER" id="PTHR31072:SF226">
    <property type="entry name" value="TRANSCRIPTION FACTOR TCP18"/>
    <property type="match status" value="1"/>
</dbReference>
<evidence type="ECO:0000313" key="11">
    <source>
        <dbReference type="EMBL" id="OTG26004.1"/>
    </source>
</evidence>
<dbReference type="PROSITE" id="PS51370">
    <property type="entry name" value="R"/>
    <property type="match status" value="1"/>
</dbReference>
<proteinExistence type="predicted"/>
<feature type="domain" description="R" evidence="9">
    <location>
        <begin position="244"/>
        <end position="261"/>
    </location>
</feature>
<evidence type="ECO:0000256" key="5">
    <source>
        <dbReference type="ARBA" id="ARBA00023163"/>
    </source>
</evidence>
<dbReference type="GO" id="GO:0043565">
    <property type="term" value="F:sequence-specific DNA binding"/>
    <property type="evidence" value="ECO:0000318"/>
    <property type="project" value="GO_Central"/>
</dbReference>
<name>A0A251USC9_HELAN</name>
<keyword evidence="2" id="KW-0217">Developmental protein</keyword>
<reference evidence="10 12" key="1">
    <citation type="journal article" date="2017" name="Nature">
        <title>The sunflower genome provides insights into oil metabolism, flowering and Asterid evolution.</title>
        <authorList>
            <person name="Badouin H."/>
            <person name="Gouzy J."/>
            <person name="Grassa C.J."/>
            <person name="Murat F."/>
            <person name="Staton S.E."/>
            <person name="Cottret L."/>
            <person name="Lelandais-Briere C."/>
            <person name="Owens G.L."/>
            <person name="Carrere S."/>
            <person name="Mayjonade B."/>
            <person name="Legrand L."/>
            <person name="Gill N."/>
            <person name="Kane N.C."/>
            <person name="Bowers J.E."/>
            <person name="Hubner S."/>
            <person name="Bellec A."/>
            <person name="Berard A."/>
            <person name="Berges H."/>
            <person name="Blanchet N."/>
            <person name="Boniface M.C."/>
            <person name="Brunel D."/>
            <person name="Catrice O."/>
            <person name="Chaidir N."/>
            <person name="Claudel C."/>
            <person name="Donnadieu C."/>
            <person name="Faraut T."/>
            <person name="Fievet G."/>
            <person name="Helmstetter N."/>
            <person name="King M."/>
            <person name="Knapp S.J."/>
            <person name="Lai Z."/>
            <person name="Le Paslier M.C."/>
            <person name="Lippi Y."/>
            <person name="Lorenzon L."/>
            <person name="Mandel J.R."/>
            <person name="Marage G."/>
            <person name="Marchand G."/>
            <person name="Marquand E."/>
            <person name="Bret-Mestries E."/>
            <person name="Morien E."/>
            <person name="Nambeesan S."/>
            <person name="Nguyen T."/>
            <person name="Pegot-Espagnet P."/>
            <person name="Pouilly N."/>
            <person name="Raftis F."/>
            <person name="Sallet E."/>
            <person name="Schiex T."/>
            <person name="Thomas J."/>
            <person name="Vandecasteele C."/>
            <person name="Vares D."/>
            <person name="Vear F."/>
            <person name="Vautrin S."/>
            <person name="Crespi M."/>
            <person name="Mangin B."/>
            <person name="Burke J.M."/>
            <person name="Salse J."/>
            <person name="Munos S."/>
            <person name="Vincourt P."/>
            <person name="Rieseberg L.H."/>
            <person name="Langlade N.B."/>
        </authorList>
    </citation>
    <scope>NUCLEOTIDE SEQUENCE [LARGE SCALE GENOMIC DNA]</scope>
    <source>
        <strain evidence="12">cv. SF193</strain>
        <tissue evidence="10">Leaves</tissue>
    </source>
</reference>
<keyword evidence="12" id="KW-1185">Reference proteome</keyword>
<evidence type="ECO:0000256" key="6">
    <source>
        <dbReference type="ARBA" id="ARBA00023242"/>
    </source>
</evidence>
<evidence type="ECO:0000256" key="3">
    <source>
        <dbReference type="ARBA" id="ARBA00023015"/>
    </source>
</evidence>
<dbReference type="Proteomes" id="UP000215914">
    <property type="component" value="Chromosome 5"/>
</dbReference>
<evidence type="ECO:0000313" key="10">
    <source>
        <dbReference type="EMBL" id="KAF5806621.1"/>
    </source>
</evidence>
<reference evidence="11" key="2">
    <citation type="submission" date="2017-02" db="EMBL/GenBank/DDBJ databases">
        <title>Sunflower complete genome.</title>
        <authorList>
            <person name="Langlade N."/>
            <person name="Munos S."/>
        </authorList>
    </citation>
    <scope>NUCLEOTIDE SEQUENCE [LARGE SCALE GENOMIC DNA]</scope>
    <source>
        <tissue evidence="11">Leaves</tissue>
    </source>
</reference>
<keyword evidence="6" id="KW-0539">Nucleus</keyword>
<protein>
    <submittedName>
        <fullName evidence="11">Putative transcription factor, TCP</fullName>
    </submittedName>
    <submittedName>
        <fullName evidence="10">Transcription factor TCP family</fullName>
    </submittedName>
</protein>
<dbReference type="PANTHER" id="PTHR31072">
    <property type="entry name" value="TRANSCRIPTION FACTOR TCP4-RELATED"/>
    <property type="match status" value="1"/>
</dbReference>
<evidence type="ECO:0000259" key="8">
    <source>
        <dbReference type="PROSITE" id="PS51369"/>
    </source>
</evidence>
<evidence type="ECO:0000259" key="9">
    <source>
        <dbReference type="PROSITE" id="PS51370"/>
    </source>
</evidence>
<dbReference type="InParanoid" id="A0A251USC9"/>
<accession>A0A251USC9</accession>
<dbReference type="GO" id="GO:2000032">
    <property type="term" value="P:regulation of secondary shoot formation"/>
    <property type="evidence" value="ECO:0000318"/>
    <property type="project" value="GO_Central"/>
</dbReference>
<dbReference type="InterPro" id="IPR005333">
    <property type="entry name" value="Transcription_factor_TCP"/>
</dbReference>
<dbReference type="AlphaFoldDB" id="A0A251USC9"/>
<sequence>MYPSFTSTTFQTSTCFSLYNCINNTNVSITHCEDYCPPLSSPHYITLDDGNMIFDDLLQQESLFSNDYINHNANNIAVHQELSSPDIRASLQAAMGKCSNNNGDDGFSKPKTSSKRRRASKADRHSKINTAQGPRGRRMRLSVEVSKKFFKLQDMLGFDKASKTVEWLLMKSNLKIQELMIPHGKSSFSGVSISESSASKCELLSEYIDGDQTAKCSSRSNRKAKKKTRRGVRTSSYLLRPLAKEAREMARKRARERTLEKSGYKLSCVSGGDDQFSKFRPLCLDQPMDQGMNCLGSWIIKEPEGIIDGDSSSMIGSWSPSFLFDYQQTGVHPQEVIIMHLQPSHILWLLIPQI</sequence>
<dbReference type="OMA" id="HNANNIA"/>
<feature type="region of interest" description="Disordered" evidence="7">
    <location>
        <begin position="97"/>
        <end position="138"/>
    </location>
</feature>
<dbReference type="Pfam" id="PF03634">
    <property type="entry name" value="TCP"/>
    <property type="match status" value="1"/>
</dbReference>
<dbReference type="EMBL" id="CM007894">
    <property type="protein sequence ID" value="OTG26004.1"/>
    <property type="molecule type" value="Genomic_DNA"/>
</dbReference>
<dbReference type="InterPro" id="IPR017888">
    <property type="entry name" value="CYC/TB1_R_domain"/>
</dbReference>
<organism evidence="11 12">
    <name type="scientific">Helianthus annuus</name>
    <name type="common">Common sunflower</name>
    <dbReference type="NCBI Taxonomy" id="4232"/>
    <lineage>
        <taxon>Eukaryota</taxon>
        <taxon>Viridiplantae</taxon>
        <taxon>Streptophyta</taxon>
        <taxon>Embryophyta</taxon>
        <taxon>Tracheophyta</taxon>
        <taxon>Spermatophyta</taxon>
        <taxon>Magnoliopsida</taxon>
        <taxon>eudicotyledons</taxon>
        <taxon>Gunneridae</taxon>
        <taxon>Pentapetalae</taxon>
        <taxon>asterids</taxon>
        <taxon>campanulids</taxon>
        <taxon>Asterales</taxon>
        <taxon>Asteraceae</taxon>
        <taxon>Asteroideae</taxon>
        <taxon>Heliantheae alliance</taxon>
        <taxon>Heliantheae</taxon>
        <taxon>Helianthus</taxon>
    </lineage>
</organism>
<keyword evidence="3" id="KW-0805">Transcription regulation</keyword>
<keyword evidence="5" id="KW-0804">Transcription</keyword>